<comment type="similarity">
    <text evidence="1">Belongs to the PPR family. P subfamily.</text>
</comment>
<evidence type="ECO:0000313" key="4">
    <source>
        <dbReference type="EMBL" id="KAK3010813.1"/>
    </source>
</evidence>
<gene>
    <name evidence="4" type="ORF">RJ639_011497</name>
</gene>
<dbReference type="InterPro" id="IPR050667">
    <property type="entry name" value="PPR-containing_protein"/>
</dbReference>
<organism evidence="4 5">
    <name type="scientific">Escallonia herrerae</name>
    <dbReference type="NCBI Taxonomy" id="1293975"/>
    <lineage>
        <taxon>Eukaryota</taxon>
        <taxon>Viridiplantae</taxon>
        <taxon>Streptophyta</taxon>
        <taxon>Embryophyta</taxon>
        <taxon>Tracheophyta</taxon>
        <taxon>Spermatophyta</taxon>
        <taxon>Magnoliopsida</taxon>
        <taxon>eudicotyledons</taxon>
        <taxon>Gunneridae</taxon>
        <taxon>Pentapetalae</taxon>
        <taxon>asterids</taxon>
        <taxon>campanulids</taxon>
        <taxon>Escalloniales</taxon>
        <taxon>Escalloniaceae</taxon>
        <taxon>Escallonia</taxon>
    </lineage>
</organism>
<dbReference type="Proteomes" id="UP001188597">
    <property type="component" value="Unassembled WGS sequence"/>
</dbReference>
<evidence type="ECO:0008006" key="6">
    <source>
        <dbReference type="Google" id="ProtNLM"/>
    </source>
</evidence>
<accession>A0AA89AQU6</accession>
<evidence type="ECO:0000256" key="2">
    <source>
        <dbReference type="ARBA" id="ARBA00022737"/>
    </source>
</evidence>
<evidence type="ECO:0000256" key="3">
    <source>
        <dbReference type="PROSITE-ProRule" id="PRU00708"/>
    </source>
</evidence>
<evidence type="ECO:0000256" key="1">
    <source>
        <dbReference type="ARBA" id="ARBA00007626"/>
    </source>
</evidence>
<name>A0AA89AQU6_9ASTE</name>
<protein>
    <recommendedName>
        <fullName evidence="6">Pentatricopeptide repeat-containing protein</fullName>
    </recommendedName>
</protein>
<sequence length="282" mass="31234">MGKISSAFRVLKDMEKKGCSKSLQTYNSLILGFGSKSQNFEVYGLMDEMKERGIAPNIGEFRAAQEVFDIALSISGHKEVLYSLMFNELLAEGEVLEAKELFEAALDRCLDVGNFLYKDLIDRLCKDELLDSANDILKKMLYKGYGFDPASFMPVIEGLGKGGNKHEADELAEWMLEMAYEGKIPNKVCRHVGVSESAEKEQVQRGQLEGHSAQIIVRSVLSTIKSAWPETISSPIPKALLDDSSGVALKTLNRVQKGWGQGSIPGHQPQKDDLLNIWDITG</sequence>
<dbReference type="InterPro" id="IPR011990">
    <property type="entry name" value="TPR-like_helical_dom_sf"/>
</dbReference>
<keyword evidence="5" id="KW-1185">Reference proteome</keyword>
<dbReference type="PANTHER" id="PTHR47939">
    <property type="entry name" value="MEMBRANE-ASSOCIATED SALT-INDUCIBLE PROTEIN-LIKE"/>
    <property type="match status" value="1"/>
</dbReference>
<dbReference type="PANTHER" id="PTHR47939:SF13">
    <property type="entry name" value="OS03G0201400 PROTEIN"/>
    <property type="match status" value="1"/>
</dbReference>
<dbReference type="AlphaFoldDB" id="A0AA89AQU6"/>
<comment type="caution">
    <text evidence="4">The sequence shown here is derived from an EMBL/GenBank/DDBJ whole genome shotgun (WGS) entry which is preliminary data.</text>
</comment>
<dbReference type="PROSITE" id="PS51375">
    <property type="entry name" value="PPR"/>
    <property type="match status" value="1"/>
</dbReference>
<dbReference type="EMBL" id="JAVXUP010001506">
    <property type="protein sequence ID" value="KAK3010813.1"/>
    <property type="molecule type" value="Genomic_DNA"/>
</dbReference>
<proteinExistence type="inferred from homology"/>
<dbReference type="NCBIfam" id="TIGR00756">
    <property type="entry name" value="PPR"/>
    <property type="match status" value="1"/>
</dbReference>
<feature type="repeat" description="PPR" evidence="3">
    <location>
        <begin position="22"/>
        <end position="56"/>
    </location>
</feature>
<evidence type="ECO:0000313" key="5">
    <source>
        <dbReference type="Proteomes" id="UP001188597"/>
    </source>
</evidence>
<dbReference type="InterPro" id="IPR002885">
    <property type="entry name" value="PPR_rpt"/>
</dbReference>
<dbReference type="Gene3D" id="1.25.40.10">
    <property type="entry name" value="Tetratricopeptide repeat domain"/>
    <property type="match status" value="1"/>
</dbReference>
<dbReference type="Pfam" id="PF01535">
    <property type="entry name" value="PPR"/>
    <property type="match status" value="3"/>
</dbReference>
<keyword evidence="2" id="KW-0677">Repeat</keyword>
<reference evidence="4" key="1">
    <citation type="submission" date="2022-12" db="EMBL/GenBank/DDBJ databases">
        <title>Draft genome assemblies for two species of Escallonia (Escalloniales).</title>
        <authorList>
            <person name="Chanderbali A."/>
            <person name="Dervinis C."/>
            <person name="Anghel I."/>
            <person name="Soltis D."/>
            <person name="Soltis P."/>
            <person name="Zapata F."/>
        </authorList>
    </citation>
    <scope>NUCLEOTIDE SEQUENCE</scope>
    <source>
        <strain evidence="4">UCBG64.0493</strain>
        <tissue evidence="4">Leaf</tissue>
    </source>
</reference>